<reference evidence="4 5" key="1">
    <citation type="journal article" date="2018" name="Arch. Microbiol.">
        <title>Hymenobacter segetis sp. nov., isolated from soil.</title>
        <authorList>
            <person name="Ten L.N."/>
            <person name="Lim S.J."/>
            <person name="Kim B.O."/>
            <person name="Kang I.K."/>
            <person name="Jung H.Y."/>
        </authorList>
    </citation>
    <scope>NUCLEOTIDE SEQUENCE [LARGE SCALE GENOMIC DNA]</scope>
    <source>
        <strain evidence="4 5">S7-3-11</strain>
    </source>
</reference>
<dbReference type="EMBL" id="JBCEVZ010000007">
    <property type="protein sequence ID" value="MEL5993559.1"/>
    <property type="molecule type" value="Genomic_DNA"/>
</dbReference>
<evidence type="ECO:0000256" key="1">
    <source>
        <dbReference type="SAM" id="Coils"/>
    </source>
</evidence>
<name>A0ABU9LU78_9BACT</name>
<comment type="caution">
    <text evidence="4">The sequence shown here is derived from an EMBL/GenBank/DDBJ whole genome shotgun (WGS) entry which is preliminary data.</text>
</comment>
<protein>
    <submittedName>
        <fullName evidence="4">Tail fiber domain-containing protein</fullName>
    </submittedName>
</protein>
<dbReference type="Proteomes" id="UP001479606">
    <property type="component" value="Unassembled WGS sequence"/>
</dbReference>
<evidence type="ECO:0000313" key="5">
    <source>
        <dbReference type="Proteomes" id="UP001479606"/>
    </source>
</evidence>
<feature type="chain" id="PRO_5046788296" evidence="2">
    <location>
        <begin position="26"/>
        <end position="535"/>
    </location>
</feature>
<keyword evidence="1" id="KW-0175">Coiled coil</keyword>
<dbReference type="InterPro" id="IPR030392">
    <property type="entry name" value="S74_ICA"/>
</dbReference>
<feature type="coiled-coil region" evidence="1">
    <location>
        <begin position="474"/>
        <end position="501"/>
    </location>
</feature>
<evidence type="ECO:0000259" key="3">
    <source>
        <dbReference type="PROSITE" id="PS51688"/>
    </source>
</evidence>
<feature type="domain" description="Peptidase S74" evidence="3">
    <location>
        <begin position="309"/>
        <end position="488"/>
    </location>
</feature>
<dbReference type="Pfam" id="PF13884">
    <property type="entry name" value="Peptidase_S74"/>
    <property type="match status" value="1"/>
</dbReference>
<feature type="signal peptide" evidence="2">
    <location>
        <begin position="1"/>
        <end position="25"/>
    </location>
</feature>
<dbReference type="RefSeq" id="WP_342296406.1">
    <property type="nucleotide sequence ID" value="NZ_JBCEVZ010000007.1"/>
</dbReference>
<dbReference type="PROSITE" id="PS51688">
    <property type="entry name" value="ICA"/>
    <property type="match status" value="1"/>
</dbReference>
<evidence type="ECO:0000313" key="4">
    <source>
        <dbReference type="EMBL" id="MEL5993559.1"/>
    </source>
</evidence>
<proteinExistence type="predicted"/>
<evidence type="ECO:0000256" key="2">
    <source>
        <dbReference type="SAM" id="SignalP"/>
    </source>
</evidence>
<keyword evidence="5" id="KW-1185">Reference proteome</keyword>
<sequence length="535" mass="54846">MQYSPLSRRALLLALFATVPFAARAQHIGVGTLTPTERLDVVGGNLKISTAGNGLIFPDGTTQTTAASGTGTGSFILNNPASQQAGSFNLNGAGTVGGNLQAGTNLIVDAAGANTGTTANILHFGAAGTISGEGIGSKRNAGGNQYGLDFYTTSAARLSITQAGNVGIGTSAPGQALEVNGNVLIPLTNDYLLRDTNHGLGYYGSGKLWNGLNVNGPALYGYAGGVLGTNQGGTRTTALTWNSVGNVGIGTSTPAFPLDVQTTATTGAYSFGYLNGSGQTGSGSIGANGTGISIRATGRILSSEFNAVSDRRLKTVVGLSDRTADLALLNKLRITDYTMRDKVQFGNRAFKKVIAQEVEAVFPQAVHQQTGFLPDVYALATAVQALPGDSLVALTLPAAGLPTAAAAGQRLRLMGQTGDVLAALARPAAAGTRTLVLRRARALAGTQVFVFGLEHPDVRSVDYEALSMLNVSATQELARKVEALEKQNTALAAKAAAFEGRAAQADADHASLVSLQEQMARLLGETPPATAQARK</sequence>
<gene>
    <name evidence="4" type="ORF">AAFH49_05015</name>
</gene>
<organism evidence="4 5">
    <name type="scientific">Hymenobacter segetis</name>
    <dbReference type="NCBI Taxonomy" id="2025509"/>
    <lineage>
        <taxon>Bacteria</taxon>
        <taxon>Pseudomonadati</taxon>
        <taxon>Bacteroidota</taxon>
        <taxon>Cytophagia</taxon>
        <taxon>Cytophagales</taxon>
        <taxon>Hymenobacteraceae</taxon>
        <taxon>Hymenobacter</taxon>
    </lineage>
</organism>
<accession>A0ABU9LU78</accession>
<keyword evidence="2" id="KW-0732">Signal</keyword>